<organism evidence="8 9">
    <name type="scientific">Sporocytophaga myxococcoides</name>
    <dbReference type="NCBI Taxonomy" id="153721"/>
    <lineage>
        <taxon>Bacteria</taxon>
        <taxon>Pseudomonadati</taxon>
        <taxon>Bacteroidota</taxon>
        <taxon>Cytophagia</taxon>
        <taxon>Cytophagales</taxon>
        <taxon>Cytophagaceae</taxon>
        <taxon>Sporocytophaga</taxon>
    </lineage>
</organism>
<dbReference type="RefSeq" id="WP_052430303.1">
    <property type="nucleotide sequence ID" value="NZ_BBLT01000007.1"/>
</dbReference>
<dbReference type="PANTHER" id="PTHR43304">
    <property type="entry name" value="PHYTOCHROME-LIKE PROTEIN CPH1"/>
    <property type="match status" value="1"/>
</dbReference>
<accession>A0A098LHE7</accession>
<feature type="coiled-coil region" evidence="6">
    <location>
        <begin position="243"/>
        <end position="291"/>
    </location>
</feature>
<dbReference type="InterPro" id="IPR013656">
    <property type="entry name" value="PAS_4"/>
</dbReference>
<dbReference type="Pfam" id="PF13185">
    <property type="entry name" value="GAF_2"/>
    <property type="match status" value="1"/>
</dbReference>
<keyword evidence="6" id="KW-0175">Coiled coil</keyword>
<dbReference type="SUPFAM" id="SSF55781">
    <property type="entry name" value="GAF domain-like"/>
    <property type="match status" value="1"/>
</dbReference>
<dbReference type="eggNOG" id="COG3850">
    <property type="taxonomic scope" value="Bacteria"/>
</dbReference>
<dbReference type="Proteomes" id="UP000030185">
    <property type="component" value="Unassembled WGS sequence"/>
</dbReference>
<dbReference type="InterPro" id="IPR000700">
    <property type="entry name" value="PAS-assoc_C"/>
</dbReference>
<dbReference type="eggNOG" id="COG2203">
    <property type="taxonomic scope" value="Bacteria"/>
</dbReference>
<dbReference type="AlphaFoldDB" id="A0A098LHE7"/>
<evidence type="ECO:0000256" key="3">
    <source>
        <dbReference type="ARBA" id="ARBA00022553"/>
    </source>
</evidence>
<protein>
    <recommendedName>
        <fullName evidence="2">histidine kinase</fullName>
        <ecNumber evidence="2">2.7.13.3</ecNumber>
    </recommendedName>
</protein>
<dbReference type="SUPFAM" id="SSF55785">
    <property type="entry name" value="PYP-like sensor domain (PAS domain)"/>
    <property type="match status" value="3"/>
</dbReference>
<dbReference type="InterPro" id="IPR000014">
    <property type="entry name" value="PAS"/>
</dbReference>
<dbReference type="Pfam" id="PF08448">
    <property type="entry name" value="PAS_4"/>
    <property type="match status" value="1"/>
</dbReference>
<feature type="coiled-coil region" evidence="6">
    <location>
        <begin position="412"/>
        <end position="460"/>
    </location>
</feature>
<keyword evidence="5" id="KW-0418">Kinase</keyword>
<feature type="domain" description="PAC" evidence="7">
    <location>
        <begin position="533"/>
        <end position="587"/>
    </location>
</feature>
<evidence type="ECO:0000256" key="1">
    <source>
        <dbReference type="ARBA" id="ARBA00000085"/>
    </source>
</evidence>
<dbReference type="Pfam" id="PF13426">
    <property type="entry name" value="PAS_9"/>
    <property type="match status" value="2"/>
</dbReference>
<dbReference type="SMART" id="SM00091">
    <property type="entry name" value="PAS"/>
    <property type="match status" value="3"/>
</dbReference>
<keyword evidence="4" id="KW-0808">Transferase</keyword>
<reference evidence="8 9" key="1">
    <citation type="submission" date="2014-09" db="EMBL/GenBank/DDBJ databases">
        <title>Sporocytophaga myxococcoides PG-01 genome sequencing.</title>
        <authorList>
            <person name="Liu L."/>
            <person name="Gao P.J."/>
            <person name="Chen G.J."/>
            <person name="Wang L.S."/>
        </authorList>
    </citation>
    <scope>NUCLEOTIDE SEQUENCE [LARGE SCALE GENOMIC DNA]</scope>
    <source>
        <strain evidence="8 9">PG-01</strain>
    </source>
</reference>
<dbReference type="SMART" id="SM00065">
    <property type="entry name" value="GAF"/>
    <property type="match status" value="1"/>
</dbReference>
<dbReference type="InterPro" id="IPR052162">
    <property type="entry name" value="Sensor_kinase/Photoreceptor"/>
</dbReference>
<dbReference type="InterPro" id="IPR029016">
    <property type="entry name" value="GAF-like_dom_sf"/>
</dbReference>
<name>A0A098LHE7_9BACT</name>
<proteinExistence type="predicted"/>
<evidence type="ECO:0000256" key="6">
    <source>
        <dbReference type="SAM" id="Coils"/>
    </source>
</evidence>
<evidence type="ECO:0000256" key="4">
    <source>
        <dbReference type="ARBA" id="ARBA00022679"/>
    </source>
</evidence>
<evidence type="ECO:0000313" key="9">
    <source>
        <dbReference type="Proteomes" id="UP000030185"/>
    </source>
</evidence>
<dbReference type="NCBIfam" id="TIGR00229">
    <property type="entry name" value="sensory_box"/>
    <property type="match status" value="2"/>
</dbReference>
<dbReference type="InterPro" id="IPR003018">
    <property type="entry name" value="GAF"/>
</dbReference>
<feature type="coiled-coil region" evidence="6">
    <location>
        <begin position="589"/>
        <end position="630"/>
    </location>
</feature>
<dbReference type="Gene3D" id="3.30.450.40">
    <property type="match status" value="1"/>
</dbReference>
<dbReference type="PANTHER" id="PTHR43304:SF1">
    <property type="entry name" value="PAC DOMAIN-CONTAINING PROTEIN"/>
    <property type="match status" value="1"/>
</dbReference>
<evidence type="ECO:0000256" key="2">
    <source>
        <dbReference type="ARBA" id="ARBA00012438"/>
    </source>
</evidence>
<dbReference type="EC" id="2.7.13.3" evidence="2"/>
<dbReference type="CDD" id="cd00130">
    <property type="entry name" value="PAS"/>
    <property type="match status" value="1"/>
</dbReference>
<dbReference type="InterPro" id="IPR035965">
    <property type="entry name" value="PAS-like_dom_sf"/>
</dbReference>
<dbReference type="PROSITE" id="PS50113">
    <property type="entry name" value="PAC"/>
    <property type="match status" value="2"/>
</dbReference>
<dbReference type="EMBL" id="BBLT01000007">
    <property type="protein sequence ID" value="GAL86365.1"/>
    <property type="molecule type" value="Genomic_DNA"/>
</dbReference>
<evidence type="ECO:0000256" key="5">
    <source>
        <dbReference type="ARBA" id="ARBA00022777"/>
    </source>
</evidence>
<comment type="catalytic activity">
    <reaction evidence="1">
        <text>ATP + protein L-histidine = ADP + protein N-phospho-L-histidine.</text>
        <dbReference type="EC" id="2.7.13.3"/>
    </reaction>
</comment>
<dbReference type="Gene3D" id="3.30.450.20">
    <property type="entry name" value="PAS domain"/>
    <property type="match status" value="3"/>
</dbReference>
<comment type="caution">
    <text evidence="8">The sequence shown here is derived from an EMBL/GenBank/DDBJ whole genome shotgun (WGS) entry which is preliminary data.</text>
</comment>
<keyword evidence="3" id="KW-0597">Phosphoprotein</keyword>
<evidence type="ECO:0000259" key="7">
    <source>
        <dbReference type="PROSITE" id="PS50113"/>
    </source>
</evidence>
<sequence>MNIPVFSKTSNSKTKELEERVTTLEAQIIAASEFVKEIEKGNLNVDYKYNEESDTGNALSASLISLRNQLKNYAVEEKERNWVTEGLARFIDILRSKNNDMNELTDDIIRNLIKYLGANQGALYIIDDNDAQDIYLEIKACYAFERKKYINQRINIGEGLAGQAVMEKETIYMTEIPDSYLRITSGLGEGSARNLLIVPLKLDDQVLGVLEIASFSIFKKYQIEFVERLGESIASTVKAVKINQRTNKLLQDTQAQTQQLREQEEEVRQNMEELSATQEEMKRVLNQAQEKESYLNELINVPKDSIITVDKNFKIISYNRAFSAGLEAMTGKMDFKGFDYLSLFPDQNEKLKQKTLFERAFAGENFEETNEYDANGVKSYYTMNLAPIYSKEGEIIAVACFGKDVTALMSAQKQTEQLLSESRQKSEELLAQEEELRQNMEELSTTQEEMERILNEVREKESYLTELINVPKDTIFTVDRDYRVLSYNKSFSMALEAFTGNVDLKGFPFLDLFPSEAEKQKQIALYERAFNGENFEITNEYDDNNGGVIYITTNLAPLHDKNNKIFAVASFGKDITKLIAAQKQSEKLLGESELKSKELLAQEEELRQNMEELSATQEEMQRILEDVRRKEQYLKELINVPKDSIFTVDKNYCIIDWNKSFAEGLEAAGITDLKGFDLMNLFQDEKAKQNQIEVYQRAFKGENFEIITEYPQESKISYYASNYAPLRNDAGEIFAVACFSKDVTELMTVKKNNKK</sequence>
<gene>
    <name evidence="8" type="ORF">MYP_3594</name>
</gene>
<keyword evidence="9" id="KW-1185">Reference proteome</keyword>
<feature type="domain" description="PAC" evidence="7">
    <location>
        <begin position="364"/>
        <end position="417"/>
    </location>
</feature>
<dbReference type="STRING" id="153721.MYP_3594"/>
<dbReference type="GO" id="GO:0004673">
    <property type="term" value="F:protein histidine kinase activity"/>
    <property type="evidence" value="ECO:0007669"/>
    <property type="project" value="UniProtKB-EC"/>
</dbReference>
<evidence type="ECO:0000313" key="8">
    <source>
        <dbReference type="EMBL" id="GAL86365.1"/>
    </source>
</evidence>
<dbReference type="OrthoDB" id="1109395at2"/>